<gene>
    <name evidence="7" type="ORF">CLV71_102507</name>
</gene>
<feature type="domain" description="D-isomer specific 2-hydroxyacid dehydrogenase NAD-binding" evidence="6">
    <location>
        <begin position="108"/>
        <end position="170"/>
    </location>
</feature>
<dbReference type="InterPro" id="IPR006139">
    <property type="entry name" value="D-isomer_2_OHA_DH_cat_dom"/>
</dbReference>
<dbReference type="CDD" id="cd05299">
    <property type="entry name" value="CtBP_dh"/>
    <property type="match status" value="1"/>
</dbReference>
<dbReference type="PROSITE" id="PS00671">
    <property type="entry name" value="D_2_HYDROXYACID_DH_3"/>
    <property type="match status" value="1"/>
</dbReference>
<evidence type="ECO:0000256" key="3">
    <source>
        <dbReference type="ARBA" id="ARBA00023027"/>
    </source>
</evidence>
<dbReference type="GO" id="GO:0016616">
    <property type="term" value="F:oxidoreductase activity, acting on the CH-OH group of donors, NAD or NADP as acceptor"/>
    <property type="evidence" value="ECO:0007669"/>
    <property type="project" value="InterPro"/>
</dbReference>
<dbReference type="InterPro" id="IPR050418">
    <property type="entry name" value="D-iso_2-hydroxyacid_DH_PdxB"/>
</dbReference>
<protein>
    <submittedName>
        <fullName evidence="7">D-3-phosphoglycerate dehydrogenase</fullName>
    </submittedName>
</protein>
<evidence type="ECO:0000256" key="2">
    <source>
        <dbReference type="ARBA" id="ARBA00023002"/>
    </source>
</evidence>
<feature type="domain" description="D-isomer specific 2-hydroxyacid dehydrogenase catalytic" evidence="5">
    <location>
        <begin position="21"/>
        <end position="282"/>
    </location>
</feature>
<comment type="similarity">
    <text evidence="1 4">Belongs to the D-isomer specific 2-hydroxyacid dehydrogenase family.</text>
</comment>
<dbReference type="InterPro" id="IPR036291">
    <property type="entry name" value="NAD(P)-bd_dom_sf"/>
</dbReference>
<evidence type="ECO:0000256" key="4">
    <source>
        <dbReference type="RuleBase" id="RU003719"/>
    </source>
</evidence>
<dbReference type="InterPro" id="IPR043322">
    <property type="entry name" value="CtBP"/>
</dbReference>
<dbReference type="SUPFAM" id="SSF51735">
    <property type="entry name" value="NAD(P)-binding Rossmann-fold domains"/>
    <property type="match status" value="1"/>
</dbReference>
<dbReference type="AlphaFoldDB" id="A0A4R7W1K3"/>
<dbReference type="PANTHER" id="PTHR43761">
    <property type="entry name" value="D-ISOMER SPECIFIC 2-HYDROXYACID DEHYDROGENASE FAMILY PROTEIN (AFU_ORTHOLOGUE AFUA_1G13630)"/>
    <property type="match status" value="1"/>
</dbReference>
<dbReference type="PANTHER" id="PTHR43761:SF1">
    <property type="entry name" value="D-ISOMER SPECIFIC 2-HYDROXYACID DEHYDROGENASE CATALYTIC DOMAIN-CONTAINING PROTEIN-RELATED"/>
    <property type="match status" value="1"/>
</dbReference>
<organism evidence="7 8">
    <name type="scientific">Actinophytocola oryzae</name>
    <dbReference type="NCBI Taxonomy" id="502181"/>
    <lineage>
        <taxon>Bacteria</taxon>
        <taxon>Bacillati</taxon>
        <taxon>Actinomycetota</taxon>
        <taxon>Actinomycetes</taxon>
        <taxon>Pseudonocardiales</taxon>
        <taxon>Pseudonocardiaceae</taxon>
    </lineage>
</organism>
<dbReference type="GO" id="GO:0051287">
    <property type="term" value="F:NAD binding"/>
    <property type="evidence" value="ECO:0007669"/>
    <property type="project" value="InterPro"/>
</dbReference>
<accession>A0A4R7W1K3</accession>
<keyword evidence="8" id="KW-1185">Reference proteome</keyword>
<dbReference type="RefSeq" id="WP_133901684.1">
    <property type="nucleotide sequence ID" value="NZ_SOCP01000002.1"/>
</dbReference>
<name>A0A4R7W1K3_9PSEU</name>
<sequence>MTLAVVTDVAWGDVAVESALCAAAGIDVRLVGSHDERTLAAAVPDADAIMTCFAPVTRAVIEAAPNLRVVARLGVGLDNIDVAVATARGIPVTRVTDYCVDEVATHALAMALALWRRLPGYDAATRQGAWGILPALPVRRLAGSRVAVLGRGAIGREVGRRWQALGVTVTDSVAGADVVMVHLPLDPTTANSVDDRVFDAVRPGALVVNCGRGGLLDLDAALTALDDGRLAGLGLDVYPTEPIPPGHPLLARDDVILSPHVAFYSEGSLLELRERATRSVIDELTKVRDG</sequence>
<evidence type="ECO:0000313" key="8">
    <source>
        <dbReference type="Proteomes" id="UP000294927"/>
    </source>
</evidence>
<dbReference type="Proteomes" id="UP000294927">
    <property type="component" value="Unassembled WGS sequence"/>
</dbReference>
<dbReference type="Pfam" id="PF02826">
    <property type="entry name" value="2-Hacid_dh_C"/>
    <property type="match status" value="2"/>
</dbReference>
<keyword evidence="2 4" id="KW-0560">Oxidoreductase</keyword>
<feature type="domain" description="D-isomer specific 2-hydroxyacid dehydrogenase NAD-binding" evidence="6">
    <location>
        <begin position="172"/>
        <end position="262"/>
    </location>
</feature>
<evidence type="ECO:0000259" key="6">
    <source>
        <dbReference type="Pfam" id="PF02826"/>
    </source>
</evidence>
<comment type="caution">
    <text evidence="7">The sequence shown here is derived from an EMBL/GenBank/DDBJ whole genome shotgun (WGS) entry which is preliminary data.</text>
</comment>
<dbReference type="GO" id="GO:0003714">
    <property type="term" value="F:transcription corepressor activity"/>
    <property type="evidence" value="ECO:0007669"/>
    <property type="project" value="InterPro"/>
</dbReference>
<dbReference type="InterPro" id="IPR006140">
    <property type="entry name" value="D-isomer_DH_NAD-bd"/>
</dbReference>
<keyword evidence="3" id="KW-0520">NAD</keyword>
<dbReference type="InterPro" id="IPR029753">
    <property type="entry name" value="D-isomer_DH_CS"/>
</dbReference>
<dbReference type="EMBL" id="SOCP01000002">
    <property type="protein sequence ID" value="TDV56440.1"/>
    <property type="molecule type" value="Genomic_DNA"/>
</dbReference>
<dbReference type="SUPFAM" id="SSF52283">
    <property type="entry name" value="Formate/glycerate dehydrogenase catalytic domain-like"/>
    <property type="match status" value="1"/>
</dbReference>
<reference evidence="7 8" key="1">
    <citation type="submission" date="2019-03" db="EMBL/GenBank/DDBJ databases">
        <title>Genomic Encyclopedia of Archaeal and Bacterial Type Strains, Phase II (KMG-II): from individual species to whole genera.</title>
        <authorList>
            <person name="Goeker M."/>
        </authorList>
    </citation>
    <scope>NUCLEOTIDE SEQUENCE [LARGE SCALE GENOMIC DNA]</scope>
    <source>
        <strain evidence="7 8">DSM 45499</strain>
    </source>
</reference>
<dbReference type="Gene3D" id="3.40.50.720">
    <property type="entry name" value="NAD(P)-binding Rossmann-like Domain"/>
    <property type="match status" value="4"/>
</dbReference>
<proteinExistence type="inferred from homology"/>
<evidence type="ECO:0000259" key="5">
    <source>
        <dbReference type="Pfam" id="PF00389"/>
    </source>
</evidence>
<evidence type="ECO:0000256" key="1">
    <source>
        <dbReference type="ARBA" id="ARBA00005854"/>
    </source>
</evidence>
<evidence type="ECO:0000313" key="7">
    <source>
        <dbReference type="EMBL" id="TDV56440.1"/>
    </source>
</evidence>
<dbReference type="OrthoDB" id="117809at2"/>
<dbReference type="Pfam" id="PF00389">
    <property type="entry name" value="2-Hacid_dh"/>
    <property type="match status" value="1"/>
</dbReference>